<dbReference type="OMA" id="WEKRYHA"/>
<feature type="compositionally biased region" description="Polar residues" evidence="1">
    <location>
        <begin position="1"/>
        <end position="11"/>
    </location>
</feature>
<feature type="region of interest" description="Disordered" evidence="1">
    <location>
        <begin position="1"/>
        <end position="29"/>
    </location>
</feature>
<evidence type="ECO:0000256" key="1">
    <source>
        <dbReference type="SAM" id="MobiDB-lite"/>
    </source>
</evidence>
<accession>A0A5E4G739</accession>
<dbReference type="PANTHER" id="PTHR33782:SF27">
    <property type="entry name" value="PROTEIN, PUTATIVE-RELATED"/>
    <property type="match status" value="1"/>
</dbReference>
<reference evidence="4" key="1">
    <citation type="journal article" date="2020" name="Plant J.">
        <title>Transposons played a major role in the diversification between the closely related almond and peach genomes: results from the almond genome sequence.</title>
        <authorList>
            <person name="Alioto T."/>
            <person name="Alexiou K.G."/>
            <person name="Bardil A."/>
            <person name="Barteri F."/>
            <person name="Castanera R."/>
            <person name="Cruz F."/>
            <person name="Dhingra A."/>
            <person name="Duval H."/>
            <person name="Fernandez I Marti A."/>
            <person name="Frias L."/>
            <person name="Galan B."/>
            <person name="Garcia J.L."/>
            <person name="Howad W."/>
            <person name="Gomez-Garrido J."/>
            <person name="Gut M."/>
            <person name="Julca I."/>
            <person name="Morata J."/>
            <person name="Puigdomenech P."/>
            <person name="Ribeca P."/>
            <person name="Rubio Cabetas M.J."/>
            <person name="Vlasova A."/>
            <person name="Wirthensohn M."/>
            <person name="Garcia-Mas J."/>
            <person name="Gabaldon T."/>
            <person name="Casacuberta J.M."/>
            <person name="Arus P."/>
        </authorList>
    </citation>
    <scope>NUCLEOTIDE SEQUENCE [LARGE SCALE GENOMIC DNA]</scope>
    <source>
        <strain evidence="4">cv. Texas</strain>
    </source>
</reference>
<dbReference type="EMBL" id="CABIKO010000390">
    <property type="protein sequence ID" value="VVA35483.1"/>
    <property type="molecule type" value="Genomic_DNA"/>
</dbReference>
<dbReference type="AlphaFoldDB" id="A0A5E4G739"/>
<feature type="transmembrane region" description="Helical" evidence="2">
    <location>
        <begin position="128"/>
        <end position="151"/>
    </location>
</feature>
<evidence type="ECO:0000313" key="3">
    <source>
        <dbReference type="EMBL" id="VVA35483.1"/>
    </source>
</evidence>
<dbReference type="Proteomes" id="UP000327085">
    <property type="component" value="Chromosome 1"/>
</dbReference>
<keyword evidence="2" id="KW-0812">Transmembrane</keyword>
<dbReference type="InParanoid" id="A0A5E4G739"/>
<sequence>MSSTVLISSLHSALPPPPPPCSNSGIHRPHLKTGLFEMQRRRRRRHPLKIFASCGRDNYDGKLVDEDMIVLRMRIHDMKMAAEMQDDDHKAPANWMQWEKRYFDNYNSDIFEAVGLLQTHLMNTRPCVALGMLALITLSVPISTAALLDIFKGILLAH</sequence>
<keyword evidence="2" id="KW-1133">Transmembrane helix</keyword>
<gene>
    <name evidence="3" type="ORF">ALMOND_2B013617</name>
</gene>
<organism evidence="3 4">
    <name type="scientific">Prunus dulcis</name>
    <name type="common">Almond</name>
    <name type="synonym">Amygdalus dulcis</name>
    <dbReference type="NCBI Taxonomy" id="3755"/>
    <lineage>
        <taxon>Eukaryota</taxon>
        <taxon>Viridiplantae</taxon>
        <taxon>Streptophyta</taxon>
        <taxon>Embryophyta</taxon>
        <taxon>Tracheophyta</taxon>
        <taxon>Spermatophyta</taxon>
        <taxon>Magnoliopsida</taxon>
        <taxon>eudicotyledons</taxon>
        <taxon>Gunneridae</taxon>
        <taxon>Pentapetalae</taxon>
        <taxon>rosids</taxon>
        <taxon>fabids</taxon>
        <taxon>Rosales</taxon>
        <taxon>Rosaceae</taxon>
        <taxon>Amygdaloideae</taxon>
        <taxon>Amygdaleae</taxon>
        <taxon>Prunus</taxon>
    </lineage>
</organism>
<protein>
    <recommendedName>
        <fullName evidence="5">Mediator of RNA polymerase II transcription subunit</fullName>
    </recommendedName>
</protein>
<dbReference type="Gramene" id="VVA35483">
    <property type="protein sequence ID" value="VVA35483"/>
    <property type="gene ID" value="Prudul26B013617"/>
</dbReference>
<evidence type="ECO:0008006" key="5">
    <source>
        <dbReference type="Google" id="ProtNLM"/>
    </source>
</evidence>
<proteinExistence type="predicted"/>
<evidence type="ECO:0000256" key="2">
    <source>
        <dbReference type="SAM" id="Phobius"/>
    </source>
</evidence>
<name>A0A5E4G739_PRUDU</name>
<evidence type="ECO:0000313" key="4">
    <source>
        <dbReference type="Proteomes" id="UP000327085"/>
    </source>
</evidence>
<dbReference type="PANTHER" id="PTHR33782">
    <property type="entry name" value="OS01G0121600 PROTEIN"/>
    <property type="match status" value="1"/>
</dbReference>
<keyword evidence="2" id="KW-0472">Membrane</keyword>